<feature type="transmembrane region" description="Helical" evidence="1">
    <location>
        <begin position="28"/>
        <end position="48"/>
    </location>
</feature>
<organism evidence="2 3">
    <name type="scientific">Lysobacter auxotrophicus</name>
    <dbReference type="NCBI Taxonomy" id="2992573"/>
    <lineage>
        <taxon>Bacteria</taxon>
        <taxon>Pseudomonadati</taxon>
        <taxon>Pseudomonadota</taxon>
        <taxon>Gammaproteobacteria</taxon>
        <taxon>Lysobacterales</taxon>
        <taxon>Lysobacteraceae</taxon>
        <taxon>Lysobacter</taxon>
    </lineage>
</organism>
<keyword evidence="1" id="KW-1133">Transmembrane helix</keyword>
<evidence type="ECO:0008006" key="4">
    <source>
        <dbReference type="Google" id="ProtNLM"/>
    </source>
</evidence>
<feature type="transmembrane region" description="Helical" evidence="1">
    <location>
        <begin position="60"/>
        <end position="85"/>
    </location>
</feature>
<name>A0ABM8DDJ9_9GAMM</name>
<gene>
    <name evidence="2" type="ORF">LA521A_18770</name>
</gene>
<feature type="transmembrane region" description="Helical" evidence="1">
    <location>
        <begin position="110"/>
        <end position="132"/>
    </location>
</feature>
<evidence type="ECO:0000256" key="1">
    <source>
        <dbReference type="SAM" id="Phobius"/>
    </source>
</evidence>
<sequence length="301" mass="33464">MQGASTGWGKDKTKALAHMRSHWKEIPAILYFTALFVVMSILSTSIGLSPLATKLNENQILYLFSTTGQVIAAVYGLTLTGFIFFRNELSREELEDETLAEAVEALKERYFVLLAFITLLVLLTIFLANLAIAREAAGPTLGNAAIINAGQAAFATSLLAVAYFVFDVISPRRIEKASRRLQDEVDPFRSEKSKGSLEEFLTNYNQIEALLNAAGHPYQQSVAVSIDRGRPRHISNTRLAEILYRNERIDKLLFAHLRELITLRNSIIHGAEPIVSEQAVAMSRDVLQWLRNALGEGEGEL</sequence>
<keyword evidence="3" id="KW-1185">Reference proteome</keyword>
<proteinExistence type="predicted"/>
<dbReference type="RefSeq" id="WP_281778666.1">
    <property type="nucleotide sequence ID" value="NZ_AP027041.1"/>
</dbReference>
<dbReference type="EMBL" id="AP027041">
    <property type="protein sequence ID" value="BDU16676.1"/>
    <property type="molecule type" value="Genomic_DNA"/>
</dbReference>
<accession>A0ABM8DDJ9</accession>
<evidence type="ECO:0000313" key="2">
    <source>
        <dbReference type="EMBL" id="BDU16676.1"/>
    </source>
</evidence>
<keyword evidence="1" id="KW-0472">Membrane</keyword>
<keyword evidence="1" id="KW-0812">Transmembrane</keyword>
<protein>
    <recommendedName>
        <fullName evidence="4">HEPN domain-containing protein</fullName>
    </recommendedName>
</protein>
<reference evidence="2 3" key="1">
    <citation type="journal article" date="2023" name="Int. J. Syst. Evol. Microbiol.">
        <title>Physiological and genomic analyses of cobalamin (vitamin B12)-auxotrophy of Lysobacter auxotrophicus sp. nov., a methionine-auxotrophic chitinolytic bacterium isolated from chitin-treated soil.</title>
        <authorList>
            <person name="Saito A."/>
            <person name="Dohra H."/>
            <person name="Hamada M."/>
            <person name="Moriuchi R."/>
            <person name="Kotsuchibashi Y."/>
            <person name="Mori K."/>
        </authorList>
    </citation>
    <scope>NUCLEOTIDE SEQUENCE [LARGE SCALE GENOMIC DNA]</scope>
    <source>
        <strain evidence="2 3">5-21a</strain>
    </source>
</reference>
<feature type="transmembrane region" description="Helical" evidence="1">
    <location>
        <begin position="144"/>
        <end position="166"/>
    </location>
</feature>
<evidence type="ECO:0000313" key="3">
    <source>
        <dbReference type="Proteomes" id="UP001317822"/>
    </source>
</evidence>
<dbReference type="Proteomes" id="UP001317822">
    <property type="component" value="Chromosome"/>
</dbReference>